<dbReference type="Proteomes" id="UP000019141">
    <property type="component" value="Unassembled WGS sequence"/>
</dbReference>
<keyword evidence="2" id="KW-1185">Reference proteome</keyword>
<accession>W4LBK8</accession>
<protein>
    <recommendedName>
        <fullName evidence="3">Lipoprotein</fullName>
    </recommendedName>
</protein>
<name>W4LBK8_ENTF1</name>
<sequence>MQRMNAHHLLWGAMAAAIFLTYGCSTTAYQQYLAARAAYDQCVKQEGRSHAECIDEREKLQGATGAYEREAESNQWWRNPLEEVRNQEPLSAFDRK</sequence>
<reference evidence="1 2" key="1">
    <citation type="journal article" date="2014" name="Nature">
        <title>An environmental bacterial taxon with a large and distinct metabolic repertoire.</title>
        <authorList>
            <person name="Wilson M.C."/>
            <person name="Mori T."/>
            <person name="Ruckert C."/>
            <person name="Uria A.R."/>
            <person name="Helf M.J."/>
            <person name="Takada K."/>
            <person name="Gernert C."/>
            <person name="Steffens U.A."/>
            <person name="Heycke N."/>
            <person name="Schmitt S."/>
            <person name="Rinke C."/>
            <person name="Helfrich E.J."/>
            <person name="Brachmann A.O."/>
            <person name="Gurgui C."/>
            <person name="Wakimoto T."/>
            <person name="Kracht M."/>
            <person name="Crusemann M."/>
            <person name="Hentschel U."/>
            <person name="Abe I."/>
            <person name="Matsunaga S."/>
            <person name="Kalinowski J."/>
            <person name="Takeyama H."/>
            <person name="Piel J."/>
        </authorList>
    </citation>
    <scope>NUCLEOTIDE SEQUENCE [LARGE SCALE GENOMIC DNA]</scope>
    <source>
        <strain evidence="2">TSY1</strain>
    </source>
</reference>
<evidence type="ECO:0000313" key="2">
    <source>
        <dbReference type="Proteomes" id="UP000019141"/>
    </source>
</evidence>
<dbReference type="AlphaFoldDB" id="W4LBK8"/>
<dbReference type="EMBL" id="AZHW01000936">
    <property type="protein sequence ID" value="ETW95279.1"/>
    <property type="molecule type" value="Genomic_DNA"/>
</dbReference>
<evidence type="ECO:0008006" key="3">
    <source>
        <dbReference type="Google" id="ProtNLM"/>
    </source>
</evidence>
<organism evidence="1 2">
    <name type="scientific">Entotheonella factor</name>
    <dbReference type="NCBI Taxonomy" id="1429438"/>
    <lineage>
        <taxon>Bacteria</taxon>
        <taxon>Pseudomonadati</taxon>
        <taxon>Nitrospinota/Tectimicrobiota group</taxon>
        <taxon>Candidatus Tectimicrobiota</taxon>
        <taxon>Candidatus Entotheonellia</taxon>
        <taxon>Candidatus Entotheonellales</taxon>
        <taxon>Candidatus Entotheonellaceae</taxon>
        <taxon>Candidatus Entotheonella</taxon>
    </lineage>
</organism>
<evidence type="ECO:0000313" key="1">
    <source>
        <dbReference type="EMBL" id="ETW95279.1"/>
    </source>
</evidence>
<dbReference type="PROSITE" id="PS51257">
    <property type="entry name" value="PROKAR_LIPOPROTEIN"/>
    <property type="match status" value="1"/>
</dbReference>
<gene>
    <name evidence="1" type="ORF">ETSY1_31300</name>
</gene>
<comment type="caution">
    <text evidence="1">The sequence shown here is derived from an EMBL/GenBank/DDBJ whole genome shotgun (WGS) entry which is preliminary data.</text>
</comment>
<dbReference type="HOGENOM" id="CLU_2354548_0_0_7"/>
<proteinExistence type="predicted"/>